<protein>
    <submittedName>
        <fullName evidence="2">Uncharacterized protein</fullName>
    </submittedName>
</protein>
<proteinExistence type="predicted"/>
<keyword evidence="1" id="KW-0812">Transmembrane</keyword>
<keyword evidence="3" id="KW-1185">Reference proteome</keyword>
<reference evidence="3" key="1">
    <citation type="submission" date="2016-04" db="EMBL/GenBank/DDBJ databases">
        <title>Cephalotus genome sequencing.</title>
        <authorList>
            <person name="Fukushima K."/>
            <person name="Hasebe M."/>
            <person name="Fang X."/>
        </authorList>
    </citation>
    <scope>NUCLEOTIDE SEQUENCE [LARGE SCALE GENOMIC DNA]</scope>
    <source>
        <strain evidence="3">cv. St1</strain>
    </source>
</reference>
<keyword evidence="1" id="KW-1133">Transmembrane helix</keyword>
<dbReference type="EMBL" id="BDDD01000239">
    <property type="protein sequence ID" value="GAV62086.1"/>
    <property type="molecule type" value="Genomic_DNA"/>
</dbReference>
<dbReference type="Proteomes" id="UP000187406">
    <property type="component" value="Unassembled WGS sequence"/>
</dbReference>
<dbReference type="InParanoid" id="A0A1Q3B242"/>
<comment type="caution">
    <text evidence="2">The sequence shown here is derived from an EMBL/GenBank/DDBJ whole genome shotgun (WGS) entry which is preliminary data.</text>
</comment>
<dbReference type="OrthoDB" id="1083961at2759"/>
<feature type="transmembrane region" description="Helical" evidence="1">
    <location>
        <begin position="41"/>
        <end position="65"/>
    </location>
</feature>
<accession>A0A1Q3B242</accession>
<evidence type="ECO:0000256" key="1">
    <source>
        <dbReference type="SAM" id="Phobius"/>
    </source>
</evidence>
<keyword evidence="1" id="KW-0472">Membrane</keyword>
<gene>
    <name evidence="2" type="ORF">CFOL_v3_05610</name>
</gene>
<evidence type="ECO:0000313" key="2">
    <source>
        <dbReference type="EMBL" id="GAV62086.1"/>
    </source>
</evidence>
<evidence type="ECO:0000313" key="3">
    <source>
        <dbReference type="Proteomes" id="UP000187406"/>
    </source>
</evidence>
<organism evidence="2 3">
    <name type="scientific">Cephalotus follicularis</name>
    <name type="common">Albany pitcher plant</name>
    <dbReference type="NCBI Taxonomy" id="3775"/>
    <lineage>
        <taxon>Eukaryota</taxon>
        <taxon>Viridiplantae</taxon>
        <taxon>Streptophyta</taxon>
        <taxon>Embryophyta</taxon>
        <taxon>Tracheophyta</taxon>
        <taxon>Spermatophyta</taxon>
        <taxon>Magnoliopsida</taxon>
        <taxon>eudicotyledons</taxon>
        <taxon>Gunneridae</taxon>
        <taxon>Pentapetalae</taxon>
        <taxon>rosids</taxon>
        <taxon>fabids</taxon>
        <taxon>Oxalidales</taxon>
        <taxon>Cephalotaceae</taxon>
        <taxon>Cephalotus</taxon>
    </lineage>
</organism>
<name>A0A1Q3B242_CEPFO</name>
<dbReference type="AlphaFoldDB" id="A0A1Q3B242"/>
<feature type="transmembrane region" description="Helical" evidence="1">
    <location>
        <begin position="12"/>
        <end position="35"/>
    </location>
</feature>
<sequence>MQLKKACNFGFSLRAILIHSLWITILGITLLRLATANTQELLYVNIFCISGAILATSPWIIQFLISTMIIILYKASICDLTGLMRPASEEVPCCQGSRTVDEYIEGALQIRNGDIHGRVNGYRGDGFTNGASMCLQVNGRSGPQLQRNRTV</sequence>